<reference evidence="1" key="2">
    <citation type="journal article" date="2017" name="J. Med. Entomol.">
        <title>Transcriptome Analysis of the Triatoma infestans (Hemiptera: Reduviidae) Integument.</title>
        <authorList>
            <person name="Calderon-Fernandez G.M."/>
            <person name="Moriconi D.E."/>
            <person name="Dulbecco A.B."/>
            <person name="Juarez M.P."/>
        </authorList>
    </citation>
    <scope>NUCLEOTIDE SEQUENCE</scope>
    <source>
        <strain evidence="1">Int1</strain>
        <tissue evidence="1">Integument</tissue>
    </source>
</reference>
<reference evidence="1" key="1">
    <citation type="submission" date="2016-04" db="EMBL/GenBank/DDBJ databases">
        <authorList>
            <person name="Calderon-Fernandez G.M.Sr."/>
        </authorList>
    </citation>
    <scope>NUCLEOTIDE SEQUENCE</scope>
    <source>
        <strain evidence="1">Int1</strain>
        <tissue evidence="1">Integument</tissue>
    </source>
</reference>
<keyword evidence="1" id="KW-0548">Nucleotidyltransferase</keyword>
<dbReference type="AlphaFoldDB" id="A0A161MH93"/>
<organism evidence="1">
    <name type="scientific">Triatoma infestans</name>
    <name type="common">Assassin bug</name>
    <dbReference type="NCBI Taxonomy" id="30076"/>
    <lineage>
        <taxon>Eukaryota</taxon>
        <taxon>Metazoa</taxon>
        <taxon>Ecdysozoa</taxon>
        <taxon>Arthropoda</taxon>
        <taxon>Hexapoda</taxon>
        <taxon>Insecta</taxon>
        <taxon>Pterygota</taxon>
        <taxon>Neoptera</taxon>
        <taxon>Paraneoptera</taxon>
        <taxon>Hemiptera</taxon>
        <taxon>Heteroptera</taxon>
        <taxon>Panheteroptera</taxon>
        <taxon>Cimicomorpha</taxon>
        <taxon>Reduviidae</taxon>
        <taxon>Triatominae</taxon>
        <taxon>Triatoma</taxon>
    </lineage>
</organism>
<dbReference type="GO" id="GO:0003964">
    <property type="term" value="F:RNA-directed DNA polymerase activity"/>
    <property type="evidence" value="ECO:0007669"/>
    <property type="project" value="UniProtKB-KW"/>
</dbReference>
<dbReference type="EMBL" id="GEMB01006948">
    <property type="protein sequence ID" value="JAR96417.1"/>
    <property type="molecule type" value="Transcribed_RNA"/>
</dbReference>
<protein>
    <submittedName>
        <fullName evidence="1">Rna-directed dna polymerase from mobile element jockey-like protein</fullName>
    </submittedName>
</protein>
<name>A0A161MH93_TRIIF</name>
<sequence length="73" mass="8805">MIHDWEIYCDLWNLNVNVNKSKIIIFQSKKCKLSSNEKWKFNQDTIDVVNTYKYLGVLLNPQLNFKEHFIILD</sequence>
<keyword evidence="1" id="KW-0695">RNA-directed DNA polymerase</keyword>
<keyword evidence="1" id="KW-0808">Transferase</keyword>
<proteinExistence type="predicted"/>
<evidence type="ECO:0000313" key="1">
    <source>
        <dbReference type="EMBL" id="JAR96417.1"/>
    </source>
</evidence>
<accession>A0A161MH93</accession>